<keyword evidence="3" id="KW-1185">Reference proteome</keyword>
<dbReference type="InterPro" id="IPR018744">
    <property type="entry name" value="DUF2293"/>
</dbReference>
<dbReference type="Pfam" id="PF10056">
    <property type="entry name" value="DUF2293"/>
    <property type="match status" value="1"/>
</dbReference>
<gene>
    <name evidence="2" type="ORF">CC86DRAFT_466688</name>
</gene>
<reference evidence="2" key="1">
    <citation type="journal article" date="2020" name="Stud. Mycol.">
        <title>101 Dothideomycetes genomes: a test case for predicting lifestyles and emergence of pathogens.</title>
        <authorList>
            <person name="Haridas S."/>
            <person name="Albert R."/>
            <person name="Binder M."/>
            <person name="Bloem J."/>
            <person name="Labutti K."/>
            <person name="Salamov A."/>
            <person name="Andreopoulos B."/>
            <person name="Baker S."/>
            <person name="Barry K."/>
            <person name="Bills G."/>
            <person name="Bluhm B."/>
            <person name="Cannon C."/>
            <person name="Castanera R."/>
            <person name="Culley D."/>
            <person name="Daum C."/>
            <person name="Ezra D."/>
            <person name="Gonzalez J."/>
            <person name="Henrissat B."/>
            <person name="Kuo A."/>
            <person name="Liang C."/>
            <person name="Lipzen A."/>
            <person name="Lutzoni F."/>
            <person name="Magnuson J."/>
            <person name="Mondo S."/>
            <person name="Nolan M."/>
            <person name="Ohm R."/>
            <person name="Pangilinan J."/>
            <person name="Park H.-J."/>
            <person name="Ramirez L."/>
            <person name="Alfaro M."/>
            <person name="Sun H."/>
            <person name="Tritt A."/>
            <person name="Yoshinaga Y."/>
            <person name="Zwiers L.-H."/>
            <person name="Turgeon B."/>
            <person name="Goodwin S."/>
            <person name="Spatafora J."/>
            <person name="Crous P."/>
            <person name="Grigoriev I."/>
        </authorList>
    </citation>
    <scope>NUCLEOTIDE SEQUENCE</scope>
    <source>
        <strain evidence="2">CBS 113818</strain>
    </source>
</reference>
<dbReference type="OrthoDB" id="5381833at2759"/>
<dbReference type="PANTHER" id="PTHR38113:SF2">
    <property type="entry name" value="DUF2293 DOMAIN-CONTAINING PROTEIN"/>
    <property type="match status" value="1"/>
</dbReference>
<name>A0A6A7A1B2_9PLEO</name>
<feature type="domain" description="DUF2293" evidence="1">
    <location>
        <begin position="82"/>
        <end position="165"/>
    </location>
</feature>
<dbReference type="EMBL" id="MU006225">
    <property type="protein sequence ID" value="KAF2826903.1"/>
    <property type="molecule type" value="Genomic_DNA"/>
</dbReference>
<proteinExistence type="predicted"/>
<dbReference type="PANTHER" id="PTHR38113">
    <property type="match status" value="1"/>
</dbReference>
<evidence type="ECO:0000313" key="3">
    <source>
        <dbReference type="Proteomes" id="UP000799424"/>
    </source>
</evidence>
<dbReference type="AlphaFoldDB" id="A0A6A7A1B2"/>
<organism evidence="2 3">
    <name type="scientific">Ophiobolus disseminans</name>
    <dbReference type="NCBI Taxonomy" id="1469910"/>
    <lineage>
        <taxon>Eukaryota</taxon>
        <taxon>Fungi</taxon>
        <taxon>Dikarya</taxon>
        <taxon>Ascomycota</taxon>
        <taxon>Pezizomycotina</taxon>
        <taxon>Dothideomycetes</taxon>
        <taxon>Pleosporomycetidae</taxon>
        <taxon>Pleosporales</taxon>
        <taxon>Pleosporineae</taxon>
        <taxon>Phaeosphaeriaceae</taxon>
        <taxon>Ophiobolus</taxon>
    </lineage>
</organism>
<dbReference type="Proteomes" id="UP000799424">
    <property type="component" value="Unassembled WGS sequence"/>
</dbReference>
<protein>
    <recommendedName>
        <fullName evidence="1">DUF2293 domain-containing protein</fullName>
    </recommendedName>
</protein>
<evidence type="ECO:0000313" key="2">
    <source>
        <dbReference type="EMBL" id="KAF2826903.1"/>
    </source>
</evidence>
<accession>A0A6A7A1B2</accession>
<sequence length="213" mass="23922">MPKGYALLPKGIAYKTLHCRKLTREAGMPLYVVMDKKTTLGLRAPKSIVSQVHLKAKDTLATRRAATSKRDAADIAKAAASLRFQFPKISTSDEELVLKHGFKKHSGRVGRTGSIPLEKKVLLAVIAHIRHKHTEYDALLRSGTEREAARKLTRKKIETTMRTWGFTEDISWYFSSGKKAMNAKSKLHKRTATPMEDFDTDDSMDAEYVYVAA</sequence>
<evidence type="ECO:0000259" key="1">
    <source>
        <dbReference type="Pfam" id="PF10056"/>
    </source>
</evidence>